<keyword evidence="10" id="KW-0735">Signal-anchor</keyword>
<keyword evidence="13 21" id="KW-0472">Membrane</keyword>
<evidence type="ECO:0000256" key="2">
    <source>
        <dbReference type="ARBA" id="ARBA00004323"/>
    </source>
</evidence>
<organism evidence="22 23">
    <name type="scientific">Chionoecetes opilio</name>
    <name type="common">Atlantic snow crab</name>
    <name type="synonym">Cancer opilio</name>
    <dbReference type="NCBI Taxonomy" id="41210"/>
    <lineage>
        <taxon>Eukaryota</taxon>
        <taxon>Metazoa</taxon>
        <taxon>Ecdysozoa</taxon>
        <taxon>Arthropoda</taxon>
        <taxon>Crustacea</taxon>
        <taxon>Multicrustacea</taxon>
        <taxon>Malacostraca</taxon>
        <taxon>Eumalacostraca</taxon>
        <taxon>Eucarida</taxon>
        <taxon>Decapoda</taxon>
        <taxon>Pleocyemata</taxon>
        <taxon>Brachyura</taxon>
        <taxon>Eubrachyura</taxon>
        <taxon>Majoidea</taxon>
        <taxon>Majidae</taxon>
        <taxon>Chionoecetes</taxon>
    </lineage>
</organism>
<accession>A0A8J4XVE6</accession>
<gene>
    <name evidence="22" type="primary">b4gat1_0</name>
    <name evidence="22" type="ORF">GWK47_001315</name>
</gene>
<dbReference type="AlphaFoldDB" id="A0A8J4XVE6"/>
<reference evidence="22" key="1">
    <citation type="submission" date="2020-07" db="EMBL/GenBank/DDBJ databases">
        <title>The High-quality genome of the commercially important snow crab, Chionoecetes opilio.</title>
        <authorList>
            <person name="Jeong J.-H."/>
            <person name="Ryu S."/>
        </authorList>
    </citation>
    <scope>NUCLEOTIDE SEQUENCE</scope>
    <source>
        <strain evidence="22">MADBK_172401_WGS</strain>
        <tissue evidence="22">Digestive gland</tissue>
    </source>
</reference>
<keyword evidence="7" id="KW-0808">Transferase</keyword>
<evidence type="ECO:0000256" key="7">
    <source>
        <dbReference type="ARBA" id="ARBA00022679"/>
    </source>
</evidence>
<keyword evidence="12" id="KW-0333">Golgi apparatus</keyword>
<dbReference type="GO" id="GO:0035269">
    <property type="term" value="P:protein O-linked glycosylation via mannose"/>
    <property type="evidence" value="ECO:0007669"/>
    <property type="project" value="TreeGrafter"/>
</dbReference>
<dbReference type="PANTHER" id="PTHR46420:SF1">
    <property type="entry name" value="BETA-1,4-GLUCURONYLTRANSFERASE 1"/>
    <property type="match status" value="1"/>
</dbReference>
<dbReference type="UniPathway" id="UPA00378"/>
<comment type="pathway">
    <text evidence="3">Protein modification; protein glycosylation.</text>
</comment>
<evidence type="ECO:0000256" key="10">
    <source>
        <dbReference type="ARBA" id="ARBA00022968"/>
    </source>
</evidence>
<evidence type="ECO:0000256" key="14">
    <source>
        <dbReference type="ARBA" id="ARBA00023180"/>
    </source>
</evidence>
<evidence type="ECO:0000256" key="16">
    <source>
        <dbReference type="ARBA" id="ARBA00030723"/>
    </source>
</evidence>
<comment type="catalytic activity">
    <reaction evidence="20">
        <text>3-O-[beta-D-Xyl-(1-&gt;4)-Rib-ol-P-Rib-ol-P-3-beta-D-GalNAc-(1-&gt;3)-beta-D-GlcNAc-(1-&gt;4)-(O-6-P-alpha-D-Man)]-Thr-[protein] + UDP-alpha-D-glucuronate = 3-O-[beta-D-GlcA-(1-&gt;3)-beta-D-Xyl-(1-&gt;4)-Rib-ol-P-Rib-ol-P-3-beta-D-GalNAc-(1-&gt;3)-beta-D-GlcNAc-(1-&gt;4)-(O-6-P-alpha-D-Man)]-Thr-[protein] + UDP + H(+)</text>
        <dbReference type="Rhea" id="RHEA:46860"/>
        <dbReference type="Rhea" id="RHEA-COMP:15023"/>
        <dbReference type="Rhea" id="RHEA-COMP:17482"/>
        <dbReference type="ChEBI" id="CHEBI:15378"/>
        <dbReference type="ChEBI" id="CHEBI:58052"/>
        <dbReference type="ChEBI" id="CHEBI:58223"/>
        <dbReference type="ChEBI" id="CHEBI:142405"/>
        <dbReference type="ChEBI" id="CHEBI:177336"/>
    </reaction>
</comment>
<comment type="subcellular location">
    <subcellularLocation>
        <location evidence="2">Golgi apparatus membrane</location>
        <topology evidence="2">Single-pass type II membrane protein</topology>
    </subcellularLocation>
</comment>
<evidence type="ECO:0000256" key="18">
    <source>
        <dbReference type="ARBA" id="ARBA00032181"/>
    </source>
</evidence>
<keyword evidence="9" id="KW-0479">Metal-binding</keyword>
<evidence type="ECO:0000256" key="4">
    <source>
        <dbReference type="ARBA" id="ARBA00008539"/>
    </source>
</evidence>
<keyword evidence="15" id="KW-0464">Manganese</keyword>
<protein>
    <recommendedName>
        <fullName evidence="5">Beta-1,4-glucuronyltransferase 1</fullName>
    </recommendedName>
    <alternativeName>
        <fullName evidence="16">I-beta-1,3-N-acetylglucosaminyltransferase</fullName>
    </alternativeName>
    <alternativeName>
        <fullName evidence="19">N-acetyllactosaminide beta-1,3-N-acetylglucosaminyltransferase</fullName>
    </alternativeName>
    <alternativeName>
        <fullName evidence="17">Poly-N-acetyllactosamine extension enzyme</fullName>
    </alternativeName>
    <alternativeName>
        <fullName evidence="18">UDP-GlcNAc:betaGal beta-1,3-N-acetylglucosaminyltransferase 1</fullName>
    </alternativeName>
</protein>
<comment type="similarity">
    <text evidence="4">Belongs to the glycosyltransferase 49 family.</text>
</comment>
<keyword evidence="14" id="KW-0325">Glycoprotein</keyword>
<name>A0A8J4XVE6_CHIOP</name>
<evidence type="ECO:0000256" key="21">
    <source>
        <dbReference type="SAM" id="Phobius"/>
    </source>
</evidence>
<dbReference type="OrthoDB" id="6479716at2759"/>
<proteinExistence type="inferred from homology"/>
<evidence type="ECO:0000256" key="20">
    <source>
        <dbReference type="ARBA" id="ARBA00047852"/>
    </source>
</evidence>
<keyword evidence="11 21" id="KW-1133">Transmembrane helix</keyword>
<evidence type="ECO:0000256" key="5">
    <source>
        <dbReference type="ARBA" id="ARBA00017962"/>
    </source>
</evidence>
<keyword evidence="8 21" id="KW-0812">Transmembrane</keyword>
<evidence type="ECO:0000256" key="17">
    <source>
        <dbReference type="ARBA" id="ARBA00032175"/>
    </source>
</evidence>
<dbReference type="GO" id="GO:0000139">
    <property type="term" value="C:Golgi membrane"/>
    <property type="evidence" value="ECO:0007669"/>
    <property type="project" value="UniProtKB-SubCell"/>
</dbReference>
<keyword evidence="23" id="KW-1185">Reference proteome</keyword>
<dbReference type="GO" id="GO:0015020">
    <property type="term" value="F:glucuronosyltransferase activity"/>
    <property type="evidence" value="ECO:0007669"/>
    <property type="project" value="InterPro"/>
</dbReference>
<dbReference type="InterPro" id="IPR043189">
    <property type="entry name" value="B4GAT1"/>
</dbReference>
<evidence type="ECO:0000256" key="19">
    <source>
        <dbReference type="ARBA" id="ARBA00033291"/>
    </source>
</evidence>
<dbReference type="Pfam" id="PF13896">
    <property type="entry name" value="Glyco_transf_49"/>
    <property type="match status" value="1"/>
</dbReference>
<dbReference type="PANTHER" id="PTHR46420">
    <property type="entry name" value="BETA-1,4-GLUCURONYLTRANSFERASE 1"/>
    <property type="match status" value="1"/>
</dbReference>
<dbReference type="GO" id="GO:0046872">
    <property type="term" value="F:metal ion binding"/>
    <property type="evidence" value="ECO:0007669"/>
    <property type="project" value="UniProtKB-KW"/>
</dbReference>
<dbReference type="EMBL" id="JACEEZ010019716">
    <property type="protein sequence ID" value="KAG0715402.1"/>
    <property type="molecule type" value="Genomic_DNA"/>
</dbReference>
<evidence type="ECO:0000313" key="23">
    <source>
        <dbReference type="Proteomes" id="UP000770661"/>
    </source>
</evidence>
<evidence type="ECO:0000256" key="15">
    <source>
        <dbReference type="ARBA" id="ARBA00023211"/>
    </source>
</evidence>
<sequence length="439" mass="48112">MEVVVVVTGVWWCLQVCGRQCFVVVNVVVVVLNLYMGLVLNVVVQSPRGPSQPLITITKAAPDNTTAAGVGAMVPAALGVSDASGNFTLHAFVWAAQAWQEVTAGAEVCLATHTSVDWLHWVAHHAATWTGPMSVAVFASGREYAVAAAMVAYLRRCVEGVEARVTFHLVHPQAYPPEPAAAPLPVLPCGETKAVNAILVAAVGLSDQVHLRYPQNLLRNLAWRTCHTPYTLNVDVDMLTPPHMYTRLRGFLYGRAVCGRCAWVVPVYEVHSEVSELPAEKMDLLMLVVTGKARRFHIEIYKKNQGNSHLEEWEVSIKAGGSSSAPYAVLYNVTAYEEYWEPVVVVARGAPGFDERFIGYGFTRNSQINRIRYQMFKKELHARLSLPQPPPLSRSTLKRSAALVVVSGRKPRRAVSVKGVRGNHVRIDGKEDGGGVKYV</sequence>
<evidence type="ECO:0000256" key="12">
    <source>
        <dbReference type="ARBA" id="ARBA00023034"/>
    </source>
</evidence>
<dbReference type="Proteomes" id="UP000770661">
    <property type="component" value="Unassembled WGS sequence"/>
</dbReference>
<evidence type="ECO:0000256" key="1">
    <source>
        <dbReference type="ARBA" id="ARBA00001936"/>
    </source>
</evidence>
<evidence type="ECO:0000256" key="9">
    <source>
        <dbReference type="ARBA" id="ARBA00022723"/>
    </source>
</evidence>
<comment type="caution">
    <text evidence="22">The sequence shown here is derived from an EMBL/GenBank/DDBJ whole genome shotgun (WGS) entry which is preliminary data.</text>
</comment>
<evidence type="ECO:0000256" key="8">
    <source>
        <dbReference type="ARBA" id="ARBA00022692"/>
    </source>
</evidence>
<evidence type="ECO:0000256" key="13">
    <source>
        <dbReference type="ARBA" id="ARBA00023136"/>
    </source>
</evidence>
<evidence type="ECO:0000256" key="6">
    <source>
        <dbReference type="ARBA" id="ARBA00022676"/>
    </source>
</evidence>
<comment type="cofactor">
    <cofactor evidence="1">
        <name>Mn(2+)</name>
        <dbReference type="ChEBI" id="CHEBI:29035"/>
    </cofactor>
</comment>
<evidence type="ECO:0000313" key="22">
    <source>
        <dbReference type="EMBL" id="KAG0715402.1"/>
    </source>
</evidence>
<evidence type="ECO:0000256" key="3">
    <source>
        <dbReference type="ARBA" id="ARBA00004922"/>
    </source>
</evidence>
<keyword evidence="6" id="KW-0328">Glycosyltransferase</keyword>
<feature type="transmembrane region" description="Helical" evidence="21">
    <location>
        <begin position="28"/>
        <end position="44"/>
    </location>
</feature>
<evidence type="ECO:0000256" key="11">
    <source>
        <dbReference type="ARBA" id="ARBA00022989"/>
    </source>
</evidence>